<dbReference type="STRING" id="283909.R7V7H6"/>
<dbReference type="Pfam" id="PF00581">
    <property type="entry name" value="Rhodanese"/>
    <property type="match status" value="2"/>
</dbReference>
<dbReference type="PROSITE" id="PS50206">
    <property type="entry name" value="RHODANESE_3"/>
    <property type="match status" value="2"/>
</dbReference>
<dbReference type="PANTHER" id="PTHR11364:SF27">
    <property type="entry name" value="SULFURTRANSFERASE"/>
    <property type="match status" value="1"/>
</dbReference>
<accession>R7V7H6</accession>
<organism evidence="4">
    <name type="scientific">Capitella teleta</name>
    <name type="common">Polychaete worm</name>
    <dbReference type="NCBI Taxonomy" id="283909"/>
    <lineage>
        <taxon>Eukaryota</taxon>
        <taxon>Metazoa</taxon>
        <taxon>Spiralia</taxon>
        <taxon>Lophotrochozoa</taxon>
        <taxon>Annelida</taxon>
        <taxon>Polychaeta</taxon>
        <taxon>Sedentaria</taxon>
        <taxon>Scolecida</taxon>
        <taxon>Capitellidae</taxon>
        <taxon>Capitella</taxon>
    </lineage>
</organism>
<sequence length="307" mass="34522">MAAGNVGALVTRGWLRKAIQEPRKQLRVLEAARGNAARHQYLKKRIPTAQYLDLLTGVKPIPTLPYNLPEIETLTEHLRSLGINKDDHVVIYDRGNYYPACRAWWLLRAYGMENVSVLDGGLPHYGHNAEATFEEGEESAAQYGDFEANPQKTLIKDFNDVKDVMGSRSTQIIDTRRHKHFMGEVDEPSDHTTRALQAMEQVTPTKMTRGHIPGSLNLPYELLIDPDTGLMHTKEELLELFNGHGIKLNKPIIATSYTGFTNCIVALALHLCGKVDCSIYYGSWTEWGQRADNDLQIRSPQKRSAAV</sequence>
<feature type="domain" description="Rhodanese" evidence="3">
    <location>
        <begin position="38"/>
        <end position="134"/>
    </location>
</feature>
<keyword evidence="2" id="KW-0677">Repeat</keyword>
<reference evidence="4 6" key="2">
    <citation type="journal article" date="2013" name="Nature">
        <title>Insights into bilaterian evolution from three spiralian genomes.</title>
        <authorList>
            <person name="Simakov O."/>
            <person name="Marletaz F."/>
            <person name="Cho S.J."/>
            <person name="Edsinger-Gonzales E."/>
            <person name="Havlak P."/>
            <person name="Hellsten U."/>
            <person name="Kuo D.H."/>
            <person name="Larsson T."/>
            <person name="Lv J."/>
            <person name="Arendt D."/>
            <person name="Savage R."/>
            <person name="Osoegawa K."/>
            <person name="de Jong P."/>
            <person name="Grimwood J."/>
            <person name="Chapman J.A."/>
            <person name="Shapiro H."/>
            <person name="Aerts A."/>
            <person name="Otillar R.P."/>
            <person name="Terry A.Y."/>
            <person name="Boore J.L."/>
            <person name="Grigoriev I.V."/>
            <person name="Lindberg D.R."/>
            <person name="Seaver E.C."/>
            <person name="Weisblat D.A."/>
            <person name="Putnam N.H."/>
            <person name="Rokhsar D.S."/>
        </authorList>
    </citation>
    <scope>NUCLEOTIDE SEQUENCE</scope>
    <source>
        <strain evidence="4 6">I ESC-2004</strain>
    </source>
</reference>
<dbReference type="Proteomes" id="UP000014760">
    <property type="component" value="Unassembled WGS sequence"/>
</dbReference>
<proteinExistence type="predicted"/>
<dbReference type="EMBL" id="AMQN01005684">
    <property type="status" value="NOT_ANNOTATED_CDS"/>
    <property type="molecule type" value="Genomic_DNA"/>
</dbReference>
<evidence type="ECO:0000259" key="3">
    <source>
        <dbReference type="PROSITE" id="PS50206"/>
    </source>
</evidence>
<dbReference type="CDD" id="cd01449">
    <property type="entry name" value="TST_Repeat_2"/>
    <property type="match status" value="1"/>
</dbReference>
<dbReference type="EMBL" id="KB296524">
    <property type="protein sequence ID" value="ELU11685.1"/>
    <property type="molecule type" value="Genomic_DNA"/>
</dbReference>
<dbReference type="EnsemblMetazoa" id="CapteT179508">
    <property type="protein sequence ID" value="CapteP179508"/>
    <property type="gene ID" value="CapteG179508"/>
</dbReference>
<dbReference type="Gene3D" id="3.40.250.10">
    <property type="entry name" value="Rhodanese-like domain"/>
    <property type="match status" value="2"/>
</dbReference>
<dbReference type="SUPFAM" id="SSF52821">
    <property type="entry name" value="Rhodanese/Cell cycle control phosphatase"/>
    <property type="match status" value="2"/>
</dbReference>
<dbReference type="OrthoDB" id="270167at2759"/>
<dbReference type="GO" id="GO:0004792">
    <property type="term" value="F:thiosulfate-cyanide sulfurtransferase activity"/>
    <property type="evidence" value="ECO:0007669"/>
    <property type="project" value="TreeGrafter"/>
</dbReference>
<gene>
    <name evidence="4" type="ORF">CAPTEDRAFT_179508</name>
</gene>
<evidence type="ECO:0000313" key="4">
    <source>
        <dbReference type="EMBL" id="ELU11685.1"/>
    </source>
</evidence>
<evidence type="ECO:0000256" key="2">
    <source>
        <dbReference type="ARBA" id="ARBA00022737"/>
    </source>
</evidence>
<dbReference type="SMART" id="SM00450">
    <property type="entry name" value="RHOD"/>
    <property type="match status" value="2"/>
</dbReference>
<dbReference type="PANTHER" id="PTHR11364">
    <property type="entry name" value="THIOSULFATE SULFERTANSFERASE"/>
    <property type="match status" value="1"/>
</dbReference>
<evidence type="ECO:0000256" key="1">
    <source>
        <dbReference type="ARBA" id="ARBA00022679"/>
    </source>
</evidence>
<dbReference type="InterPro" id="IPR001763">
    <property type="entry name" value="Rhodanese-like_dom"/>
</dbReference>
<dbReference type="CDD" id="cd01448">
    <property type="entry name" value="TST_Repeat_1"/>
    <property type="match status" value="1"/>
</dbReference>
<dbReference type="OMA" id="WIEYSHA"/>
<dbReference type="InterPro" id="IPR036873">
    <property type="entry name" value="Rhodanese-like_dom_sf"/>
</dbReference>
<evidence type="ECO:0000313" key="6">
    <source>
        <dbReference type="Proteomes" id="UP000014760"/>
    </source>
</evidence>
<keyword evidence="1" id="KW-0808">Transferase</keyword>
<dbReference type="AlphaFoldDB" id="R7V7H6"/>
<keyword evidence="6" id="KW-1185">Reference proteome</keyword>
<dbReference type="GO" id="GO:0005739">
    <property type="term" value="C:mitochondrion"/>
    <property type="evidence" value="ECO:0007669"/>
    <property type="project" value="TreeGrafter"/>
</dbReference>
<reference evidence="6" key="1">
    <citation type="submission" date="2012-12" db="EMBL/GenBank/DDBJ databases">
        <authorList>
            <person name="Hellsten U."/>
            <person name="Grimwood J."/>
            <person name="Chapman J.A."/>
            <person name="Shapiro H."/>
            <person name="Aerts A."/>
            <person name="Otillar R.P."/>
            <person name="Terry A.Y."/>
            <person name="Boore J.L."/>
            <person name="Simakov O."/>
            <person name="Marletaz F."/>
            <person name="Cho S.-J."/>
            <person name="Edsinger-Gonzales E."/>
            <person name="Havlak P."/>
            <person name="Kuo D.-H."/>
            <person name="Larsson T."/>
            <person name="Lv J."/>
            <person name="Arendt D."/>
            <person name="Savage R."/>
            <person name="Osoegawa K."/>
            <person name="de Jong P."/>
            <person name="Lindberg D.R."/>
            <person name="Seaver E.C."/>
            <person name="Weisblat D.A."/>
            <person name="Putnam N.H."/>
            <person name="Grigoriev I.V."/>
            <person name="Rokhsar D.S."/>
        </authorList>
    </citation>
    <scope>NUCLEOTIDE SEQUENCE</scope>
    <source>
        <strain evidence="6">I ESC-2004</strain>
    </source>
</reference>
<feature type="domain" description="Rhodanese" evidence="3">
    <location>
        <begin position="166"/>
        <end position="296"/>
    </location>
</feature>
<reference evidence="5" key="3">
    <citation type="submission" date="2015-06" db="UniProtKB">
        <authorList>
            <consortium name="EnsemblMetazoa"/>
        </authorList>
    </citation>
    <scope>IDENTIFICATION</scope>
</reference>
<dbReference type="InterPro" id="IPR045078">
    <property type="entry name" value="TST/MPST-like"/>
</dbReference>
<protein>
    <recommendedName>
        <fullName evidence="3">Rhodanese domain-containing protein</fullName>
    </recommendedName>
</protein>
<name>R7V7H6_CAPTE</name>
<dbReference type="HOGENOM" id="CLU_031618_3_0_1"/>
<evidence type="ECO:0000313" key="5">
    <source>
        <dbReference type="EnsemblMetazoa" id="CapteP179508"/>
    </source>
</evidence>